<organism evidence="1">
    <name type="scientific">Anguilla anguilla</name>
    <name type="common">European freshwater eel</name>
    <name type="synonym">Muraena anguilla</name>
    <dbReference type="NCBI Taxonomy" id="7936"/>
    <lineage>
        <taxon>Eukaryota</taxon>
        <taxon>Metazoa</taxon>
        <taxon>Chordata</taxon>
        <taxon>Craniata</taxon>
        <taxon>Vertebrata</taxon>
        <taxon>Euteleostomi</taxon>
        <taxon>Actinopterygii</taxon>
        <taxon>Neopterygii</taxon>
        <taxon>Teleostei</taxon>
        <taxon>Anguilliformes</taxon>
        <taxon>Anguillidae</taxon>
        <taxon>Anguilla</taxon>
    </lineage>
</organism>
<protein>
    <submittedName>
        <fullName evidence="1">Uncharacterized protein</fullName>
    </submittedName>
</protein>
<reference evidence="1" key="1">
    <citation type="submission" date="2014-11" db="EMBL/GenBank/DDBJ databases">
        <authorList>
            <person name="Amaro Gonzalez C."/>
        </authorList>
    </citation>
    <scope>NUCLEOTIDE SEQUENCE</scope>
</reference>
<evidence type="ECO:0000313" key="1">
    <source>
        <dbReference type="EMBL" id="JAH64658.1"/>
    </source>
</evidence>
<reference evidence="1" key="2">
    <citation type="journal article" date="2015" name="Fish Shellfish Immunol.">
        <title>Early steps in the European eel (Anguilla anguilla)-Vibrio vulnificus interaction in the gills: Role of the RtxA13 toxin.</title>
        <authorList>
            <person name="Callol A."/>
            <person name="Pajuelo D."/>
            <person name="Ebbesson L."/>
            <person name="Teles M."/>
            <person name="MacKenzie S."/>
            <person name="Amaro C."/>
        </authorList>
    </citation>
    <scope>NUCLEOTIDE SEQUENCE</scope>
</reference>
<dbReference type="EMBL" id="GBXM01043919">
    <property type="protein sequence ID" value="JAH64658.1"/>
    <property type="molecule type" value="Transcribed_RNA"/>
</dbReference>
<sequence>MLKYFIKYLYISLYTV</sequence>
<dbReference type="AlphaFoldDB" id="A0A0E9UI33"/>
<name>A0A0E9UI33_ANGAN</name>
<proteinExistence type="predicted"/>
<accession>A0A0E9UI33</accession>